<evidence type="ECO:0000256" key="2">
    <source>
        <dbReference type="ARBA" id="ARBA00023315"/>
    </source>
</evidence>
<keyword evidence="1 4" id="KW-0808">Transferase</keyword>
<dbReference type="SUPFAM" id="SSF55729">
    <property type="entry name" value="Acyl-CoA N-acyltransferases (Nat)"/>
    <property type="match status" value="1"/>
</dbReference>
<evidence type="ECO:0000256" key="1">
    <source>
        <dbReference type="ARBA" id="ARBA00022679"/>
    </source>
</evidence>
<dbReference type="PROSITE" id="PS51186">
    <property type="entry name" value="GNAT"/>
    <property type="match status" value="1"/>
</dbReference>
<dbReference type="EMBL" id="JAASRS010000001">
    <property type="protein sequence ID" value="NIK16017.1"/>
    <property type="molecule type" value="Genomic_DNA"/>
</dbReference>
<feature type="domain" description="N-acetyltransferase" evidence="3">
    <location>
        <begin position="1"/>
        <end position="78"/>
    </location>
</feature>
<dbReference type="GO" id="GO:0016747">
    <property type="term" value="F:acyltransferase activity, transferring groups other than amino-acyl groups"/>
    <property type="evidence" value="ECO:0007669"/>
    <property type="project" value="InterPro"/>
</dbReference>
<accession>A0A846MK60</accession>
<dbReference type="RefSeq" id="WP_166911225.1">
    <property type="nucleotide sequence ID" value="NZ_JAASRS010000001.1"/>
</dbReference>
<dbReference type="Proteomes" id="UP000532769">
    <property type="component" value="Unassembled WGS sequence"/>
</dbReference>
<evidence type="ECO:0000313" key="5">
    <source>
        <dbReference type="Proteomes" id="UP000532769"/>
    </source>
</evidence>
<comment type="caution">
    <text evidence="4">The sequence shown here is derived from an EMBL/GenBank/DDBJ whole genome shotgun (WGS) entry which is preliminary data.</text>
</comment>
<reference evidence="4 5" key="1">
    <citation type="submission" date="2020-03" db="EMBL/GenBank/DDBJ databases">
        <title>Genomic Encyclopedia of Archaeal and Bacterial Type Strains, Phase II (KMG-II): from individual species to whole genera.</title>
        <authorList>
            <person name="Goeker M."/>
        </authorList>
    </citation>
    <scope>NUCLEOTIDE SEQUENCE [LARGE SCALE GENOMIC DNA]</scope>
    <source>
        <strain evidence="4 5">DSM 4749</strain>
    </source>
</reference>
<evidence type="ECO:0000313" key="4">
    <source>
        <dbReference type="EMBL" id="NIK16017.1"/>
    </source>
</evidence>
<dbReference type="Gene3D" id="3.40.630.30">
    <property type="match status" value="1"/>
</dbReference>
<dbReference type="InterPro" id="IPR050680">
    <property type="entry name" value="YpeA/RimI_acetyltransf"/>
</dbReference>
<keyword evidence="2" id="KW-0012">Acyltransferase</keyword>
<evidence type="ECO:0000259" key="3">
    <source>
        <dbReference type="PROSITE" id="PS51186"/>
    </source>
</evidence>
<dbReference type="AlphaFoldDB" id="A0A846MK60"/>
<name>A0A846MK60_9BACL</name>
<dbReference type="Pfam" id="PF00583">
    <property type="entry name" value="Acetyltransf_1"/>
    <property type="match status" value="1"/>
</dbReference>
<organism evidence="4 5">
    <name type="scientific">Saccharococcus thermophilus</name>
    <dbReference type="NCBI Taxonomy" id="29396"/>
    <lineage>
        <taxon>Bacteria</taxon>
        <taxon>Bacillati</taxon>
        <taxon>Bacillota</taxon>
        <taxon>Bacilli</taxon>
        <taxon>Bacillales</taxon>
        <taxon>Anoxybacillaceae</taxon>
        <taxon>Saccharococcus</taxon>
    </lineage>
</organism>
<gene>
    <name evidence="4" type="ORF">BDD39_002527</name>
</gene>
<proteinExistence type="predicted"/>
<dbReference type="CDD" id="cd04301">
    <property type="entry name" value="NAT_SF"/>
    <property type="match status" value="1"/>
</dbReference>
<keyword evidence="5" id="KW-1185">Reference proteome</keyword>
<dbReference type="PANTHER" id="PTHR43420">
    <property type="entry name" value="ACETYLTRANSFERASE"/>
    <property type="match status" value="1"/>
</dbReference>
<dbReference type="InterPro" id="IPR000182">
    <property type="entry name" value="GNAT_dom"/>
</dbReference>
<sequence>MNLFPLSEEQTPFGWIIAVYTLPQHRGNGLAYQLVDEVCSWLKDNKAKRARLWSSSRARKLYESLGFKSMLDMEKPLA</sequence>
<protein>
    <submittedName>
        <fullName evidence="4">Putative GNAT family acetyltransferase</fullName>
    </submittedName>
</protein>
<dbReference type="InterPro" id="IPR016181">
    <property type="entry name" value="Acyl_CoA_acyltransferase"/>
</dbReference>